<dbReference type="RefSeq" id="WP_272404035.1">
    <property type="nucleotide sequence ID" value="NZ_JAJHZP010000014.1"/>
</dbReference>
<proteinExistence type="predicted"/>
<dbReference type="Pfam" id="PF05692">
    <property type="entry name" value="Myco_haema"/>
    <property type="match status" value="2"/>
</dbReference>
<sequence>MKIKKNILKIVSLLSTFSIVVLSATSCTGVKISETNLPSISPNQPTDPNPSKPEPTKPMMKDESNPSLILAKEELNNLLKTEDSNISLYNDYSEIKSKLQNAYNVAKSINSDSVSSDQSILEAKNTLQTAIDNAASEKSSFDSSKPQLVEAYKSLKNTLENKSNVLNQIGDNVSYQGLINQYNSLYSVAELIITNTLQANDLTKEKIDNAKSNIENFVSTISDKKMVSDEYLNFKKFSIKSDNFIGDFLKTQNQPETWRIVSFSSNLNNVNNKFAFRKIDKLAQTDNLSDITDVAWIYDLRSQEGKTASYDFKFNYYSGSNAVLYFPYKIYTTSQNSTNLGLQYKLNNGDLIDISSIISDAQIDDIKIAKINLAGLIFGENTISFSVSGDKQNPMIGNMYVAQSESEESINKIRDNIFANEWNENNHNVITVNLVKGYGIANKIKTNLTKFSGKFNDNEETKTYYLLGYLGSKEGSGNDSKTDRYYVFYLNAPTQGTYKISGFYNSGETRGLSFWKDAYNAQENGKKAKFNNLNSGNNNWTSKLKNFNEAQKLSGNNASLDLIKGLNKIIVSGKEANNAAPNLGNITFTLVQ</sequence>
<comment type="caution">
    <text evidence="4">The sequence shown here is derived from an EMBL/GenBank/DDBJ whole genome shotgun (WGS) entry which is preliminary data.</text>
</comment>
<evidence type="ECO:0000313" key="5">
    <source>
        <dbReference type="Proteomes" id="UP001216384"/>
    </source>
</evidence>
<evidence type="ECO:0000256" key="2">
    <source>
        <dbReference type="SAM" id="SignalP"/>
    </source>
</evidence>
<accession>A0AAW6HNX9</accession>
<gene>
    <name evidence="4" type="ORF">LNO71_02685</name>
</gene>
<protein>
    <recommendedName>
        <fullName evidence="3">Haemagglutinin Mycoplasma domain-containing protein</fullName>
    </recommendedName>
</protein>
<feature type="domain" description="Haemagglutinin Mycoplasma" evidence="3">
    <location>
        <begin position="234"/>
        <end position="354"/>
    </location>
</feature>
<evidence type="ECO:0000256" key="1">
    <source>
        <dbReference type="SAM" id="MobiDB-lite"/>
    </source>
</evidence>
<evidence type="ECO:0000259" key="3">
    <source>
        <dbReference type="Pfam" id="PF05692"/>
    </source>
</evidence>
<feature type="compositionally biased region" description="Polar residues" evidence="1">
    <location>
        <begin position="34"/>
        <end position="44"/>
    </location>
</feature>
<dbReference type="Proteomes" id="UP001216384">
    <property type="component" value="Unassembled WGS sequence"/>
</dbReference>
<feature type="signal peptide" evidence="2">
    <location>
        <begin position="1"/>
        <end position="23"/>
    </location>
</feature>
<feature type="region of interest" description="Disordered" evidence="1">
    <location>
        <begin position="34"/>
        <end position="63"/>
    </location>
</feature>
<dbReference type="Pfam" id="PF07554">
    <property type="entry name" value="FIVAR"/>
    <property type="match status" value="2"/>
</dbReference>
<name>A0AAW6HNX9_9MOLU</name>
<feature type="domain" description="Haemagglutinin Mycoplasma" evidence="3">
    <location>
        <begin position="361"/>
        <end position="590"/>
    </location>
</feature>
<dbReference type="AlphaFoldDB" id="A0AAW6HNX9"/>
<keyword evidence="2" id="KW-0732">Signal</keyword>
<reference evidence="4" key="1">
    <citation type="submission" date="2021-11" db="EMBL/GenBank/DDBJ databases">
        <title>Description of Mycoplasma bradburyaesp. nov.from sea birds: a tribute to a great mycoplasmologist.</title>
        <authorList>
            <person name="Ramirez A.S."/>
            <person name="Poveda C."/>
            <person name="Suarez-Perez A."/>
            <person name="Rosales R.S."/>
            <person name="Dijkman R."/>
            <person name="Feberwee A."/>
            <person name="Spergser J."/>
            <person name="Szostak M.P."/>
            <person name="Ressel L."/>
            <person name="Calabuig P."/>
            <person name="Catania S."/>
            <person name="Gobbo F."/>
            <person name="Timofte D."/>
            <person name="Poveda J.B."/>
        </authorList>
    </citation>
    <scope>NUCLEOTIDE SEQUENCE</scope>
    <source>
        <strain evidence="4">T264</strain>
    </source>
</reference>
<dbReference type="InterPro" id="IPR008692">
    <property type="entry name" value="Hemogglutn_Mycoplasma"/>
</dbReference>
<dbReference type="EMBL" id="JAJHZP010000014">
    <property type="protein sequence ID" value="MDC4183547.1"/>
    <property type="molecule type" value="Genomic_DNA"/>
</dbReference>
<evidence type="ECO:0000313" key="4">
    <source>
        <dbReference type="EMBL" id="MDC4183547.1"/>
    </source>
</evidence>
<feature type="chain" id="PRO_5043622114" description="Haemagglutinin Mycoplasma domain-containing protein" evidence="2">
    <location>
        <begin position="24"/>
        <end position="592"/>
    </location>
</feature>
<dbReference type="Gene3D" id="2.60.120.260">
    <property type="entry name" value="Galactose-binding domain-like"/>
    <property type="match status" value="1"/>
</dbReference>
<organism evidence="4 5">
    <name type="scientific">Mycoplasma bradburyae</name>
    <dbReference type="NCBI Taxonomy" id="2963128"/>
    <lineage>
        <taxon>Bacteria</taxon>
        <taxon>Bacillati</taxon>
        <taxon>Mycoplasmatota</taxon>
        <taxon>Mollicutes</taxon>
        <taxon>Mycoplasmataceae</taxon>
        <taxon>Mycoplasma</taxon>
    </lineage>
</organism>
<dbReference type="PROSITE" id="PS51257">
    <property type="entry name" value="PROKAR_LIPOPROTEIN"/>
    <property type="match status" value="1"/>
</dbReference>